<gene>
    <name evidence="3" type="ORF">SAMN06264365_12564</name>
</gene>
<accession>A0A239HP97</accession>
<reference evidence="3 4" key="1">
    <citation type="submission" date="2017-06" db="EMBL/GenBank/DDBJ databases">
        <authorList>
            <person name="Kim H.J."/>
            <person name="Triplett B.A."/>
        </authorList>
    </citation>
    <scope>NUCLEOTIDE SEQUENCE [LARGE SCALE GENOMIC DNA]</scope>
    <source>
        <strain evidence="3 4">DSM 43151</strain>
    </source>
</reference>
<sequence>MSRRVALVLAAASVAAMAGCEGAVGAKMTFDDTEKTKVTEIVLDGGGSGDVTVTTGDITETHIKRIVRGGNGSGPTYRLAGTTLTLPSECGFNCHISYEVEAPTGVKVRGAMHSGSVTLSNVGAVDLTLTSGDILIDSASAPVKIKATSGEVTVNRAPGATLEATSGSVTARQISGPVDARVTSGELDLELSTPASVTAEVSSGDLNLTVPEGSYRINQHTSNGDAEIDGVTNDPKSPNVLDLRARSGNLTVSSR</sequence>
<feature type="domain" description="DUF4097" evidence="2">
    <location>
        <begin position="111"/>
        <end position="230"/>
    </location>
</feature>
<organism evidence="3 4">
    <name type="scientific">Actinoplanes regularis</name>
    <dbReference type="NCBI Taxonomy" id="52697"/>
    <lineage>
        <taxon>Bacteria</taxon>
        <taxon>Bacillati</taxon>
        <taxon>Actinomycetota</taxon>
        <taxon>Actinomycetes</taxon>
        <taxon>Micromonosporales</taxon>
        <taxon>Micromonosporaceae</taxon>
        <taxon>Actinoplanes</taxon>
    </lineage>
</organism>
<evidence type="ECO:0000259" key="2">
    <source>
        <dbReference type="Pfam" id="PF13349"/>
    </source>
</evidence>
<evidence type="ECO:0000256" key="1">
    <source>
        <dbReference type="SAM" id="SignalP"/>
    </source>
</evidence>
<dbReference type="OrthoDB" id="4331847at2"/>
<dbReference type="InterPro" id="IPR025164">
    <property type="entry name" value="Toastrack_DUF4097"/>
</dbReference>
<dbReference type="AlphaFoldDB" id="A0A239HP97"/>
<keyword evidence="1" id="KW-0732">Signal</keyword>
<evidence type="ECO:0000313" key="3">
    <source>
        <dbReference type="EMBL" id="SNS82753.1"/>
    </source>
</evidence>
<keyword evidence="4" id="KW-1185">Reference proteome</keyword>
<name>A0A239HP97_9ACTN</name>
<proteinExistence type="predicted"/>
<dbReference type="Pfam" id="PF13349">
    <property type="entry name" value="DUF4097"/>
    <property type="match status" value="1"/>
</dbReference>
<dbReference type="PROSITE" id="PS51257">
    <property type="entry name" value="PROKAR_LIPOPROTEIN"/>
    <property type="match status" value="1"/>
</dbReference>
<feature type="signal peptide" evidence="1">
    <location>
        <begin position="1"/>
        <end position="18"/>
    </location>
</feature>
<feature type="chain" id="PRO_5039309980" evidence="1">
    <location>
        <begin position="19"/>
        <end position="255"/>
    </location>
</feature>
<evidence type="ECO:0000313" key="4">
    <source>
        <dbReference type="Proteomes" id="UP000198415"/>
    </source>
</evidence>
<protein>
    <submittedName>
        <fullName evidence="3">Putative adhesin</fullName>
    </submittedName>
</protein>
<dbReference type="RefSeq" id="WP_089298197.1">
    <property type="nucleotide sequence ID" value="NZ_BOMU01000102.1"/>
</dbReference>
<dbReference type="Proteomes" id="UP000198415">
    <property type="component" value="Unassembled WGS sequence"/>
</dbReference>
<dbReference type="EMBL" id="FZNR01000025">
    <property type="protein sequence ID" value="SNS82753.1"/>
    <property type="molecule type" value="Genomic_DNA"/>
</dbReference>